<accession>A0A0C6P4H7</accession>
<reference evidence="1 2" key="1">
    <citation type="journal article" date="2012" name="BMC Genomics">
        <title>Comparative genomics of the classical Bordetella subspecies: the evolution and exchange of virulence-associated diversity amongst closely related pathogens.</title>
        <authorList>
            <person name="Park J."/>
            <person name="Zhang Y."/>
            <person name="Buboltz A.M."/>
            <person name="Zhang X."/>
            <person name="Schuster S.C."/>
            <person name="Ahuja U."/>
            <person name="Liu M."/>
            <person name="Miller J.F."/>
            <person name="Sebaihia M."/>
            <person name="Bentley S.D."/>
            <person name="Parkhill J."/>
            <person name="Harvill E.T."/>
        </authorList>
    </citation>
    <scope>NUCLEOTIDE SEQUENCE [LARGE SCALE GENOMIC DNA]</scope>
    <source>
        <strain evidence="1 2">253</strain>
    </source>
</reference>
<dbReference type="SUPFAM" id="SSF109604">
    <property type="entry name" value="HD-domain/PDEase-like"/>
    <property type="match status" value="1"/>
</dbReference>
<dbReference type="RefSeq" id="WP_003813135.1">
    <property type="nucleotide sequence ID" value="NC_019382.1"/>
</dbReference>
<evidence type="ECO:0000313" key="1">
    <source>
        <dbReference type="EMBL" id="CCJ53535.1"/>
    </source>
</evidence>
<dbReference type="GeneID" id="56478056"/>
<dbReference type="EMBL" id="HE965806">
    <property type="protein sequence ID" value="CCJ53535.1"/>
    <property type="molecule type" value="Genomic_DNA"/>
</dbReference>
<dbReference type="HOGENOM" id="CLU_091985_0_0_4"/>
<dbReference type="OrthoDB" id="823268at2"/>
<dbReference type="PANTHER" id="PTHR40202:SF1">
    <property type="entry name" value="HD DOMAIN-CONTAINING PROTEIN"/>
    <property type="match status" value="1"/>
</dbReference>
<dbReference type="NCBIfam" id="TIGR03276">
    <property type="entry name" value="Phn-HD"/>
    <property type="match status" value="1"/>
</dbReference>
<organism evidence="1 2">
    <name type="scientific">Bordetella bronchiseptica 253</name>
    <dbReference type="NCBI Taxonomy" id="568707"/>
    <lineage>
        <taxon>Bacteria</taxon>
        <taxon>Pseudomonadati</taxon>
        <taxon>Pseudomonadota</taxon>
        <taxon>Betaproteobacteria</taxon>
        <taxon>Burkholderiales</taxon>
        <taxon>Alcaligenaceae</taxon>
        <taxon>Bordetella</taxon>
    </lineage>
</organism>
<dbReference type="Proteomes" id="UP000007564">
    <property type="component" value="Chromosome"/>
</dbReference>
<dbReference type="CDD" id="cd00077">
    <property type="entry name" value="HDc"/>
    <property type="match status" value="1"/>
</dbReference>
<evidence type="ECO:0000313" key="2">
    <source>
        <dbReference type="Proteomes" id="UP000007564"/>
    </source>
</evidence>
<dbReference type="AlphaFoldDB" id="A0A0C6P4H7"/>
<gene>
    <name evidence="1" type="ORF">BN112_1618</name>
</gene>
<evidence type="ECO:0008006" key="3">
    <source>
        <dbReference type="Google" id="ProtNLM"/>
    </source>
</evidence>
<name>A0A0C6P4H7_BORBO</name>
<dbReference type="InterPro" id="IPR003607">
    <property type="entry name" value="HD/PDEase_dom"/>
</dbReference>
<dbReference type="PANTHER" id="PTHR40202">
    <property type="match status" value="1"/>
</dbReference>
<dbReference type="InterPro" id="IPR052567">
    <property type="entry name" value="OP_Dioxygenase"/>
</dbReference>
<sequence>MALTLQDIEQIFLERGHRAYDGEPVSHLKHALQTATLAEQGGAGPHLITASLLHDLGHLIAAHPGTPSLRGLDDKHQYFVLPFLRGLFGNAVLDPIRLHVEAKRYLCFVEPAYATRLSADSRRSLTLQGGSFDAGQAVDFASMPGAPDAIRLRRWDDQAKQPGMQTGSLTHFLEIAEGVAGRAKVAAIW</sequence>
<proteinExistence type="predicted"/>
<dbReference type="KEGG" id="bbh:BN112_1618"/>
<dbReference type="Gene3D" id="1.10.3210.10">
    <property type="entry name" value="Hypothetical protein af1432"/>
    <property type="match status" value="1"/>
</dbReference>
<dbReference type="InterPro" id="IPR017670">
    <property type="entry name" value="Phosphonate_degrad-assoc"/>
</dbReference>
<protein>
    <recommendedName>
        <fullName evidence="3">HD domain-containing protein</fullName>
    </recommendedName>
</protein>